<gene>
    <name evidence="2" type="ORF">NTJ_14791</name>
</gene>
<accession>A0ABN7BFT1</accession>
<dbReference type="EMBL" id="AP028921">
    <property type="protein sequence ID" value="BET01972.1"/>
    <property type="molecule type" value="Genomic_DNA"/>
</dbReference>
<feature type="repeat" description="ANK" evidence="1">
    <location>
        <begin position="40"/>
        <end position="72"/>
    </location>
</feature>
<dbReference type="PANTHER" id="PTHR24192:SF3">
    <property type="entry name" value="ANKYRIN REPEAT DOMAIN 40"/>
    <property type="match status" value="1"/>
</dbReference>
<dbReference type="Proteomes" id="UP001307889">
    <property type="component" value="Chromosome 13"/>
</dbReference>
<protein>
    <submittedName>
        <fullName evidence="2">Ankyrin repeat</fullName>
    </submittedName>
</protein>
<dbReference type="InterPro" id="IPR002110">
    <property type="entry name" value="Ankyrin_rpt"/>
</dbReference>
<dbReference type="Pfam" id="PF12796">
    <property type="entry name" value="Ank_2"/>
    <property type="match status" value="1"/>
</dbReference>
<reference evidence="2 3" key="1">
    <citation type="submission" date="2023-09" db="EMBL/GenBank/DDBJ databases">
        <title>Nesidiocoris tenuis whole genome shotgun sequence.</title>
        <authorList>
            <person name="Shibata T."/>
            <person name="Shimoda M."/>
            <person name="Kobayashi T."/>
            <person name="Uehara T."/>
        </authorList>
    </citation>
    <scope>NUCLEOTIDE SEQUENCE [LARGE SCALE GENOMIC DNA]</scope>
    <source>
        <strain evidence="2 3">Japan</strain>
    </source>
</reference>
<sequence>MEKRKVLEDNLRKAACEGNIDLVIELILNGVNVNSRQIVNGWTPLHWAAKRGRGEIVRFLLEKGADPDILTENGETAANLASTPEVRKILGAPEMNGGPSESLPITPNYMKNPPLNCGKDDFGSHWTSNGSVHRRMPSSQAPESSDELVLKIRVANGVDPDFIEIELPRAELTYYSLLRVCCEELGLNASQVVRIRKLPNTMLRKDKDVQRLVQMQELEVVVTPSSAKHQPNGYKSIQLYKNQTILY</sequence>
<evidence type="ECO:0000313" key="2">
    <source>
        <dbReference type="EMBL" id="BET01972.1"/>
    </source>
</evidence>
<dbReference type="SUPFAM" id="SSF48403">
    <property type="entry name" value="Ankyrin repeat"/>
    <property type="match status" value="1"/>
</dbReference>
<dbReference type="PROSITE" id="PS50088">
    <property type="entry name" value="ANK_REPEAT"/>
    <property type="match status" value="1"/>
</dbReference>
<name>A0ABN7BFT1_9HEMI</name>
<dbReference type="PROSITE" id="PS50297">
    <property type="entry name" value="ANK_REP_REGION"/>
    <property type="match status" value="1"/>
</dbReference>
<organism evidence="2 3">
    <name type="scientific">Nesidiocoris tenuis</name>
    <dbReference type="NCBI Taxonomy" id="355587"/>
    <lineage>
        <taxon>Eukaryota</taxon>
        <taxon>Metazoa</taxon>
        <taxon>Ecdysozoa</taxon>
        <taxon>Arthropoda</taxon>
        <taxon>Hexapoda</taxon>
        <taxon>Insecta</taxon>
        <taxon>Pterygota</taxon>
        <taxon>Neoptera</taxon>
        <taxon>Paraneoptera</taxon>
        <taxon>Hemiptera</taxon>
        <taxon>Heteroptera</taxon>
        <taxon>Panheteroptera</taxon>
        <taxon>Cimicomorpha</taxon>
        <taxon>Miridae</taxon>
        <taxon>Dicyphina</taxon>
        <taxon>Nesidiocoris</taxon>
    </lineage>
</organism>
<dbReference type="Gene3D" id="1.25.40.20">
    <property type="entry name" value="Ankyrin repeat-containing domain"/>
    <property type="match status" value="1"/>
</dbReference>
<keyword evidence="3" id="KW-1185">Reference proteome</keyword>
<proteinExistence type="predicted"/>
<evidence type="ECO:0000256" key="1">
    <source>
        <dbReference type="PROSITE-ProRule" id="PRU00023"/>
    </source>
</evidence>
<dbReference type="PANTHER" id="PTHR24192">
    <property type="entry name" value="ANKYRIN REPEAT DOMAIN 40"/>
    <property type="match status" value="1"/>
</dbReference>
<evidence type="ECO:0000313" key="3">
    <source>
        <dbReference type="Proteomes" id="UP001307889"/>
    </source>
</evidence>
<dbReference type="InterPro" id="IPR036770">
    <property type="entry name" value="Ankyrin_rpt-contain_sf"/>
</dbReference>
<keyword evidence="1" id="KW-0040">ANK repeat</keyword>
<dbReference type="SMART" id="SM00248">
    <property type="entry name" value="ANK"/>
    <property type="match status" value="2"/>
</dbReference>
<dbReference type="InterPro" id="IPR039195">
    <property type="entry name" value="ANKRD40"/>
</dbReference>